<dbReference type="Proteomes" id="UP001497392">
    <property type="component" value="Unassembled WGS sequence"/>
</dbReference>
<organism evidence="1 2">
    <name type="scientific">Coccomyxa viridis</name>
    <dbReference type="NCBI Taxonomy" id="1274662"/>
    <lineage>
        <taxon>Eukaryota</taxon>
        <taxon>Viridiplantae</taxon>
        <taxon>Chlorophyta</taxon>
        <taxon>core chlorophytes</taxon>
        <taxon>Trebouxiophyceae</taxon>
        <taxon>Trebouxiophyceae incertae sedis</taxon>
        <taxon>Coccomyxaceae</taxon>
        <taxon>Coccomyxa</taxon>
    </lineage>
</organism>
<dbReference type="Pfam" id="PF08819">
    <property type="entry name" value="DUF1802"/>
    <property type="match status" value="1"/>
</dbReference>
<sequence length="241" mass="26965">MLLNTRADLHIAQAPFRPNRPKRHIQAPRGLRVTEQITVPAVAGTTPCIALKEWAALVAAIGDGKQTILLRKGGIREGPFKAPASSFYLFPTSFHSEARLLKPDAENAYHKELSFDPRAAQDVVLSLAADLTGAWLTSHGEIVDALQDFHVMGHDFLEKRMKWRKQQPITVLELRCRRLDTPLVLPQDSSFYGCFSWVDLHSHCQGFNADGQHVIGDQDFRERQAGLRTALETVEALPLQK</sequence>
<protein>
    <submittedName>
        <fullName evidence="1">G4940 protein</fullName>
    </submittedName>
</protein>
<reference evidence="1 2" key="1">
    <citation type="submission" date="2024-06" db="EMBL/GenBank/DDBJ databases">
        <authorList>
            <person name="Kraege A."/>
            <person name="Thomma B."/>
        </authorList>
    </citation>
    <scope>NUCLEOTIDE SEQUENCE [LARGE SCALE GENOMIC DNA]</scope>
</reference>
<comment type="caution">
    <text evidence="1">The sequence shown here is derived from an EMBL/GenBank/DDBJ whole genome shotgun (WGS) entry which is preliminary data.</text>
</comment>
<dbReference type="InterPro" id="IPR014923">
    <property type="entry name" value="DUF1802"/>
</dbReference>
<gene>
    <name evidence="1" type="primary">g4940</name>
    <name evidence="1" type="ORF">VP750_LOCUS4217</name>
</gene>
<evidence type="ECO:0000313" key="1">
    <source>
        <dbReference type="EMBL" id="CAL5222558.1"/>
    </source>
</evidence>
<keyword evidence="2" id="KW-1185">Reference proteome</keyword>
<proteinExistence type="predicted"/>
<dbReference type="EMBL" id="CAXHTA020000007">
    <property type="protein sequence ID" value="CAL5222558.1"/>
    <property type="molecule type" value="Genomic_DNA"/>
</dbReference>
<evidence type="ECO:0000313" key="2">
    <source>
        <dbReference type="Proteomes" id="UP001497392"/>
    </source>
</evidence>
<accession>A0ABP1FRK4</accession>
<name>A0ABP1FRK4_9CHLO</name>